<dbReference type="Gene3D" id="1.20.58.1210">
    <property type="entry name" value="Exo84p, N-terminal helical domain"/>
    <property type="match status" value="1"/>
</dbReference>
<dbReference type="Pfam" id="PF16528">
    <property type="entry name" value="Exo84_C"/>
    <property type="match status" value="1"/>
</dbReference>
<dbReference type="GO" id="GO:0048471">
    <property type="term" value="C:perinuclear region of cytoplasm"/>
    <property type="evidence" value="ECO:0007669"/>
    <property type="project" value="UniProtKB-SubCell"/>
</dbReference>
<dbReference type="InterPro" id="IPR011993">
    <property type="entry name" value="PH-like_dom_sf"/>
</dbReference>
<dbReference type="Pfam" id="PF25345">
    <property type="entry name" value="PH_EXO84"/>
    <property type="match status" value="1"/>
</dbReference>
<protein>
    <recommendedName>
        <fullName evidence="6">Exocyst complex component 8</fullName>
    </recommendedName>
    <alternativeName>
        <fullName evidence="7">Exocyst complex component EXO84</fullName>
    </alternativeName>
</protein>
<evidence type="ECO:0000256" key="9">
    <source>
        <dbReference type="ARBA" id="ARBA00022483"/>
    </source>
</evidence>
<evidence type="ECO:0000256" key="3">
    <source>
        <dbReference type="ARBA" id="ARBA00004556"/>
    </source>
</evidence>
<comment type="function">
    <text evidence="1">Component of the exocyst complex involved in the docking of exocytic vesicles with fusion sites on the plasma membrane.</text>
</comment>
<dbReference type="EMBL" id="QEAN01000112">
    <property type="protein sequence ID" value="TPX47674.1"/>
    <property type="molecule type" value="Genomic_DNA"/>
</dbReference>
<dbReference type="Proteomes" id="UP000317494">
    <property type="component" value="Unassembled WGS sequence"/>
</dbReference>
<dbReference type="InterPro" id="IPR033961">
    <property type="entry name" value="Exo84"/>
</dbReference>
<keyword evidence="11" id="KW-0175">Coiled coil</keyword>
<dbReference type="STRING" id="286115.A0A507D873"/>
<dbReference type="SUPFAM" id="SSF74788">
    <property type="entry name" value="Cullin repeat-like"/>
    <property type="match status" value="1"/>
</dbReference>
<gene>
    <name evidence="14" type="ORF">SeMB42_g03243</name>
</gene>
<evidence type="ECO:0000256" key="5">
    <source>
        <dbReference type="ARBA" id="ARBA00007210"/>
    </source>
</evidence>
<evidence type="ECO:0000313" key="14">
    <source>
        <dbReference type="EMBL" id="TPX47674.1"/>
    </source>
</evidence>
<keyword evidence="10" id="KW-0653">Protein transport</keyword>
<dbReference type="GO" id="GO:0000145">
    <property type="term" value="C:exocyst"/>
    <property type="evidence" value="ECO:0007669"/>
    <property type="project" value="InterPro"/>
</dbReference>
<proteinExistence type="inferred from homology"/>
<evidence type="ECO:0000313" key="15">
    <source>
        <dbReference type="Proteomes" id="UP000317494"/>
    </source>
</evidence>
<organism evidence="14 15">
    <name type="scientific">Synchytrium endobioticum</name>
    <dbReference type="NCBI Taxonomy" id="286115"/>
    <lineage>
        <taxon>Eukaryota</taxon>
        <taxon>Fungi</taxon>
        <taxon>Fungi incertae sedis</taxon>
        <taxon>Chytridiomycota</taxon>
        <taxon>Chytridiomycota incertae sedis</taxon>
        <taxon>Chytridiomycetes</taxon>
        <taxon>Synchytriales</taxon>
        <taxon>Synchytriaceae</taxon>
        <taxon>Synchytrium</taxon>
    </lineage>
</organism>
<keyword evidence="9" id="KW-0268">Exocytosis</keyword>
<dbReference type="AlphaFoldDB" id="A0A507D873"/>
<evidence type="ECO:0000256" key="6">
    <source>
        <dbReference type="ARBA" id="ARBA00017509"/>
    </source>
</evidence>
<accession>A0A507D873</accession>
<feature type="domain" description="PH" evidence="13">
    <location>
        <begin position="191"/>
        <end position="292"/>
    </location>
</feature>
<keyword evidence="15" id="KW-1185">Reference proteome</keyword>
<dbReference type="InterPro" id="IPR032403">
    <property type="entry name" value="Exo84_C"/>
</dbReference>
<dbReference type="PANTHER" id="PTHR21426:SF12">
    <property type="entry name" value="EXOCYST COMPLEX COMPONENT 8"/>
    <property type="match status" value="1"/>
</dbReference>
<evidence type="ECO:0000256" key="4">
    <source>
        <dbReference type="ARBA" id="ARBA00004624"/>
    </source>
</evidence>
<dbReference type="SUPFAM" id="SSF50729">
    <property type="entry name" value="PH domain-like"/>
    <property type="match status" value="1"/>
</dbReference>
<evidence type="ECO:0000256" key="12">
    <source>
        <dbReference type="SAM" id="MobiDB-lite"/>
    </source>
</evidence>
<dbReference type="PANTHER" id="PTHR21426">
    <property type="entry name" value="EXOCYST COMPLEX COMPONENT 8"/>
    <property type="match status" value="1"/>
</dbReference>
<comment type="caution">
    <text evidence="14">The sequence shown here is derived from an EMBL/GenBank/DDBJ whole genome shotgun (WGS) entry which is preliminary data.</text>
</comment>
<dbReference type="InterPro" id="IPR042560">
    <property type="entry name" value="Exo84_C_2"/>
</dbReference>
<comment type="similarity">
    <text evidence="5">Belongs to the EXO84 family.</text>
</comment>
<dbReference type="Gene3D" id="2.30.29.30">
    <property type="entry name" value="Pleckstrin-homology domain (PH domain)/Phosphotyrosine-binding domain (PTB)"/>
    <property type="match status" value="1"/>
</dbReference>
<dbReference type="GO" id="GO:0030133">
    <property type="term" value="C:transport vesicle"/>
    <property type="evidence" value="ECO:0007669"/>
    <property type="project" value="UniProtKB-SubCell"/>
</dbReference>
<evidence type="ECO:0000259" key="13">
    <source>
        <dbReference type="PROSITE" id="PS50003"/>
    </source>
</evidence>
<comment type="subcellular location">
    <subcellularLocation>
        <location evidence="4">Cell projection</location>
        <location evidence="4">Growth cone</location>
    </subcellularLocation>
    <subcellularLocation>
        <location evidence="3">Cytoplasm</location>
        <location evidence="3">Perinuclear region</location>
    </subcellularLocation>
    <subcellularLocation>
        <location evidence="2">Cytoplasmic vesicle</location>
        <location evidence="2">Secretory vesicle</location>
    </subcellularLocation>
</comment>
<dbReference type="Gene3D" id="1.20.58.1220">
    <property type="entry name" value="Exo84p, C-terminal helical domain"/>
    <property type="match status" value="1"/>
</dbReference>
<evidence type="ECO:0000256" key="1">
    <source>
        <dbReference type="ARBA" id="ARBA00002660"/>
    </source>
</evidence>
<sequence length="890" mass="100948">MAEEYRPSLPRRSSPSKGREPESVKKTSNLEISRFADESFHPEEFVAAKLTGGTEDSVRILHASLAEGKALAAADLQRNVHRNYNEFVVISKEISQLESDLLVLRGLLNELKDLNESLKDREQYGSARPQDGVAMESTVLDGKLGDSNGQLTTSANELSEMRKAILAEVYENVEGLGRAVPFSPGRRLLRDSSRASFYEIQQSSFKQKQTVQFYLFNDILVVATRKKNLITAKTRLVVDRCWDLADITIMDVAEADSPKTFQIIKRPDVNMYRAESADDKRSWMSVIKRGTNDLLEARRKGREILSDAGQININNVVHVYDDPLATNSLQIATPLRPIKEELAPADLKYLAEVPDELDVAIAHRDFEAAVKLIEHTQTLLDTTTVGTARVVAARNAIEERTFRLLGILSADLANPLLTKTQVRNDISWLQRLGLSKEAQDGFLSARSAAIRHKIRLLRFDGRISGYITELADTMFRQLRNTCDWYGTSFSEPAMASGFMRWVKLEIEAFVEIFRLQVFDSNQPFNVISECVQASMDQIRQLREIGLDLAFLLERLFHNGVVKAIDSHFRICQQRITKFMKADTFEIITRDTPSVKAMQVDTRDLTYTNISMSLFELWSLLTEFASDVSGVISMQLYSKVIWCLGGIFTTYVVTLKVMSDTNKLTIYEKITLLSNAMVVVELLLPRVASQLGQRFERPTPELDEIQNKLRDELQVIRVLVLRSITSRLIEVEYDYGQPELFSSNGGILEEALPSETMIKMVDEMCRVSSSLQVPLNQYDMMSSLMDAVFTTMSENRFWENDIKVPRRFGFAGVQQLMLDIHFLLQVTSTFVSDLATQRANEVCEMALRAYFSQKERINAPLKDGDWYERRADAAVDIRRTKLNSLANVSKT</sequence>
<dbReference type="VEuPathDB" id="FungiDB:SeMB42_g03243"/>
<dbReference type="GO" id="GO:0015031">
    <property type="term" value="P:protein transport"/>
    <property type="evidence" value="ECO:0007669"/>
    <property type="project" value="UniProtKB-KW"/>
</dbReference>
<dbReference type="SMART" id="SM00233">
    <property type="entry name" value="PH"/>
    <property type="match status" value="1"/>
</dbReference>
<evidence type="ECO:0000256" key="2">
    <source>
        <dbReference type="ARBA" id="ARBA00004398"/>
    </source>
</evidence>
<feature type="region of interest" description="Disordered" evidence="12">
    <location>
        <begin position="1"/>
        <end position="28"/>
    </location>
</feature>
<keyword evidence="8" id="KW-0813">Transport</keyword>
<evidence type="ECO:0000256" key="8">
    <source>
        <dbReference type="ARBA" id="ARBA00022448"/>
    </source>
</evidence>
<evidence type="ECO:0000256" key="11">
    <source>
        <dbReference type="SAM" id="Coils"/>
    </source>
</evidence>
<evidence type="ECO:0000256" key="7">
    <source>
        <dbReference type="ARBA" id="ARBA00021269"/>
    </source>
</evidence>
<feature type="coiled-coil region" evidence="11">
    <location>
        <begin position="94"/>
        <end position="124"/>
    </location>
</feature>
<reference evidence="14 15" key="1">
    <citation type="journal article" date="2019" name="Sci. Rep.">
        <title>Comparative genomics of chytrid fungi reveal insights into the obligate biotrophic and pathogenic lifestyle of Synchytrium endobioticum.</title>
        <authorList>
            <person name="van de Vossenberg B.T.L.H."/>
            <person name="Warris S."/>
            <person name="Nguyen H.D.T."/>
            <person name="van Gent-Pelzer M.P.E."/>
            <person name="Joly D.L."/>
            <person name="van de Geest H.C."/>
            <person name="Bonants P.J.M."/>
            <person name="Smith D.S."/>
            <person name="Levesque C.A."/>
            <person name="van der Lee T.A.J."/>
        </authorList>
    </citation>
    <scope>NUCLEOTIDE SEQUENCE [LARGE SCALE GENOMIC DNA]</scope>
    <source>
        <strain evidence="14 15">MB42</strain>
    </source>
</reference>
<dbReference type="PROSITE" id="PS50003">
    <property type="entry name" value="PH_DOMAIN"/>
    <property type="match status" value="1"/>
</dbReference>
<dbReference type="Pfam" id="PF08700">
    <property type="entry name" value="VPS51_Exo84_N"/>
    <property type="match status" value="1"/>
</dbReference>
<dbReference type="GO" id="GO:0006887">
    <property type="term" value="P:exocytosis"/>
    <property type="evidence" value="ECO:0007669"/>
    <property type="project" value="UniProtKB-KW"/>
</dbReference>
<dbReference type="InterPro" id="IPR042561">
    <property type="entry name" value="Exo84_C_1"/>
</dbReference>
<evidence type="ECO:0000256" key="10">
    <source>
        <dbReference type="ARBA" id="ARBA00022927"/>
    </source>
</evidence>
<dbReference type="InterPro" id="IPR001849">
    <property type="entry name" value="PH_domain"/>
</dbReference>
<name>A0A507D873_9FUNG</name>
<dbReference type="InterPro" id="IPR016159">
    <property type="entry name" value="Cullin_repeat-like_dom_sf"/>
</dbReference>
<feature type="compositionally biased region" description="Low complexity" evidence="12">
    <location>
        <begin position="7"/>
        <end position="16"/>
    </location>
</feature>
<dbReference type="GO" id="GO:0006893">
    <property type="term" value="P:Golgi to plasma membrane transport"/>
    <property type="evidence" value="ECO:0007669"/>
    <property type="project" value="TreeGrafter"/>
</dbReference>